<keyword evidence="2" id="KW-1185">Reference proteome</keyword>
<dbReference type="AlphaFoldDB" id="A0AAW1DBL3"/>
<reference evidence="1 2" key="1">
    <citation type="submission" date="2022-12" db="EMBL/GenBank/DDBJ databases">
        <title>Chromosome-level genome assembly of true bugs.</title>
        <authorList>
            <person name="Ma L."/>
            <person name="Li H."/>
        </authorList>
    </citation>
    <scope>NUCLEOTIDE SEQUENCE [LARGE SCALE GENOMIC DNA]</scope>
    <source>
        <strain evidence="1">Lab_2022b</strain>
    </source>
</reference>
<dbReference type="EMBL" id="JAPXFL010000004">
    <property type="protein sequence ID" value="KAK9507443.1"/>
    <property type="molecule type" value="Genomic_DNA"/>
</dbReference>
<evidence type="ECO:0000313" key="1">
    <source>
        <dbReference type="EMBL" id="KAK9507443.1"/>
    </source>
</evidence>
<organism evidence="1 2">
    <name type="scientific">Rhynocoris fuscipes</name>
    <dbReference type="NCBI Taxonomy" id="488301"/>
    <lineage>
        <taxon>Eukaryota</taxon>
        <taxon>Metazoa</taxon>
        <taxon>Ecdysozoa</taxon>
        <taxon>Arthropoda</taxon>
        <taxon>Hexapoda</taxon>
        <taxon>Insecta</taxon>
        <taxon>Pterygota</taxon>
        <taxon>Neoptera</taxon>
        <taxon>Paraneoptera</taxon>
        <taxon>Hemiptera</taxon>
        <taxon>Heteroptera</taxon>
        <taxon>Panheteroptera</taxon>
        <taxon>Cimicomorpha</taxon>
        <taxon>Reduviidae</taxon>
        <taxon>Harpactorinae</taxon>
        <taxon>Harpactorini</taxon>
        <taxon>Rhynocoris</taxon>
    </lineage>
</organism>
<evidence type="ECO:0000313" key="2">
    <source>
        <dbReference type="Proteomes" id="UP001461498"/>
    </source>
</evidence>
<proteinExistence type="predicted"/>
<name>A0AAW1DBL3_9HEMI</name>
<dbReference type="Proteomes" id="UP001461498">
    <property type="component" value="Unassembled WGS sequence"/>
</dbReference>
<comment type="caution">
    <text evidence="1">The sequence shown here is derived from an EMBL/GenBank/DDBJ whole genome shotgun (WGS) entry which is preliminary data.</text>
</comment>
<accession>A0AAW1DBL3</accession>
<sequence>MQLFAFCTTWRCAGYIKISSDSGQQCYQQNSSKLRILCLPHLKNGSSQLKSTFLNLSINFINLSIESMIILSFFY</sequence>
<gene>
    <name evidence="1" type="ORF">O3M35_007296</name>
</gene>
<protein>
    <submittedName>
        <fullName evidence="1">Uncharacterized protein</fullName>
    </submittedName>
</protein>